<evidence type="ECO:0000313" key="4">
    <source>
        <dbReference type="Proteomes" id="UP000584642"/>
    </source>
</evidence>
<dbReference type="Proteomes" id="UP000584642">
    <property type="component" value="Unassembled WGS sequence"/>
</dbReference>
<feature type="domain" description="Porin" evidence="2">
    <location>
        <begin position="10"/>
        <end position="357"/>
    </location>
</feature>
<dbReference type="InterPro" id="IPR023614">
    <property type="entry name" value="Porin_dom_sf"/>
</dbReference>
<evidence type="ECO:0000256" key="1">
    <source>
        <dbReference type="SAM" id="SignalP"/>
    </source>
</evidence>
<proteinExistence type="predicted"/>
<dbReference type="EMBL" id="JABFDB010000006">
    <property type="protein sequence ID" value="NYZ20217.1"/>
    <property type="molecule type" value="Genomic_DNA"/>
</dbReference>
<protein>
    <submittedName>
        <fullName evidence="3">Porin</fullName>
    </submittedName>
</protein>
<feature type="chain" id="PRO_5046168569" evidence="1">
    <location>
        <begin position="22"/>
        <end position="379"/>
    </location>
</feature>
<feature type="signal peptide" evidence="1">
    <location>
        <begin position="1"/>
        <end position="21"/>
    </location>
</feature>
<sequence length="379" mass="40437">MKHILLAGCAALAFASLTGTAAAQSKFQVLIGGDAYFQAGYMDDENTGENLRDTEFSNRFRLNVIPSAKADNGLEYGGRIRIRATNSNRSLDYDRAYIFVQGGFGQVRLGTQEGASSEWGIIGPVGDWGTFGGPDGFWMDFVADINDLPVQAQGDLRTYTSQTRSSSVLYQSPTFAGLSLAASFTPVVGNNGASVARTEITGDSDRTLNFKNVYEVGLVYSGEFSGATVEGSAFYSGGEARDGAVGVGFEDLSSVQAGLQVGYAGFKVGGSYSWAGDSGYEKSLGVVSTEDTYTWIAAAQYQFGAFTVGGSYTYSQDPGSTFITGKRDLDLWQAGLTYLVSPGLTVGLEYTHYDVDNKEIGGTPDRDGNIVILQTWLTF</sequence>
<dbReference type="RefSeq" id="WP_180281982.1">
    <property type="nucleotide sequence ID" value="NZ_JABFDB010000006.1"/>
</dbReference>
<organism evidence="3 4">
    <name type="scientific">Azospirillum oleiclasticum</name>
    <dbReference type="NCBI Taxonomy" id="2735135"/>
    <lineage>
        <taxon>Bacteria</taxon>
        <taxon>Pseudomonadati</taxon>
        <taxon>Pseudomonadota</taxon>
        <taxon>Alphaproteobacteria</taxon>
        <taxon>Rhodospirillales</taxon>
        <taxon>Azospirillaceae</taxon>
        <taxon>Azospirillum</taxon>
    </lineage>
</organism>
<reference evidence="3 4" key="1">
    <citation type="submission" date="2020-05" db="EMBL/GenBank/DDBJ databases">
        <title>Azospirillum oleiclasticum sp. nov, a nitrogen-fixing and heavy crude oil-emulsifying bacterium isolated from the crude oil of Yumen Oilfield.</title>
        <authorList>
            <person name="Wu D."/>
            <person name="Cai M."/>
            <person name="Zhang X."/>
        </authorList>
    </citation>
    <scope>NUCLEOTIDE SEQUENCE [LARGE SCALE GENOMIC DNA]</scope>
    <source>
        <strain evidence="3 4">ROY-1-1-2</strain>
    </source>
</reference>
<gene>
    <name evidence="3" type="ORF">HND93_10880</name>
</gene>
<accession>A0ABX2T808</accession>
<dbReference type="Pfam" id="PF13609">
    <property type="entry name" value="Porin_4"/>
    <property type="match status" value="1"/>
</dbReference>
<name>A0ABX2T808_9PROT</name>
<keyword evidence="1" id="KW-0732">Signal</keyword>
<keyword evidence="4" id="KW-1185">Reference proteome</keyword>
<dbReference type="SUPFAM" id="SSF56935">
    <property type="entry name" value="Porins"/>
    <property type="match status" value="1"/>
</dbReference>
<evidence type="ECO:0000259" key="2">
    <source>
        <dbReference type="Pfam" id="PF13609"/>
    </source>
</evidence>
<dbReference type="InterPro" id="IPR033900">
    <property type="entry name" value="Gram_neg_porin_domain"/>
</dbReference>
<dbReference type="Gene3D" id="2.40.160.10">
    <property type="entry name" value="Porin"/>
    <property type="match status" value="1"/>
</dbReference>
<evidence type="ECO:0000313" key="3">
    <source>
        <dbReference type="EMBL" id="NYZ20217.1"/>
    </source>
</evidence>
<comment type="caution">
    <text evidence="3">The sequence shown here is derived from an EMBL/GenBank/DDBJ whole genome shotgun (WGS) entry which is preliminary data.</text>
</comment>